<evidence type="ECO:0000313" key="6">
    <source>
        <dbReference type="EMBL" id="APU15099.1"/>
    </source>
</evidence>
<dbReference type="Proteomes" id="UP000185511">
    <property type="component" value="Chromosome"/>
</dbReference>
<dbReference type="GO" id="GO:0000976">
    <property type="term" value="F:transcription cis-regulatory region binding"/>
    <property type="evidence" value="ECO:0007669"/>
    <property type="project" value="TreeGrafter"/>
</dbReference>
<keyword evidence="1" id="KW-0805">Transcription regulation</keyword>
<dbReference type="AlphaFoldDB" id="A0AAC9LDX8"/>
<keyword evidence="2 4" id="KW-0238">DNA-binding</keyword>
<dbReference type="InterPro" id="IPR001647">
    <property type="entry name" value="HTH_TetR"/>
</dbReference>
<dbReference type="InterPro" id="IPR050109">
    <property type="entry name" value="HTH-type_TetR-like_transc_reg"/>
</dbReference>
<dbReference type="EMBL" id="CP016076">
    <property type="protein sequence ID" value="APU15099.1"/>
    <property type="molecule type" value="Genomic_DNA"/>
</dbReference>
<evidence type="ECO:0000256" key="2">
    <source>
        <dbReference type="ARBA" id="ARBA00023125"/>
    </source>
</evidence>
<feature type="DNA-binding region" description="H-T-H motif" evidence="4">
    <location>
        <begin position="28"/>
        <end position="47"/>
    </location>
</feature>
<protein>
    <submittedName>
        <fullName evidence="6">Transcriptional regulator, TetR family</fullName>
    </submittedName>
</protein>
<dbReference type="PANTHER" id="PTHR30055:SF234">
    <property type="entry name" value="HTH-TYPE TRANSCRIPTIONAL REGULATOR BETI"/>
    <property type="match status" value="1"/>
</dbReference>
<evidence type="ECO:0000256" key="3">
    <source>
        <dbReference type="ARBA" id="ARBA00023163"/>
    </source>
</evidence>
<evidence type="ECO:0000259" key="5">
    <source>
        <dbReference type="PROSITE" id="PS50977"/>
    </source>
</evidence>
<name>A0AAC9LDX8_9PSEU</name>
<dbReference type="KEGG" id="acad:UA74_15230"/>
<reference evidence="7" key="1">
    <citation type="submission" date="2016-06" db="EMBL/GenBank/DDBJ databases">
        <title>Complete genome sequence of Actinoalloteichus fjordicus DSM 46855 (=ADI127-17), type strain of the new species Actinoalloteichus fjordicus.</title>
        <authorList>
            <person name="Ruckert C."/>
            <person name="Nouioui I."/>
            <person name="Willmese J."/>
            <person name="van Wezel G."/>
            <person name="Klenk H.-P."/>
            <person name="Kalinowski J."/>
            <person name="Zotchev S.B."/>
        </authorList>
    </citation>
    <scope>NUCLEOTIDE SEQUENCE [LARGE SCALE GENOMIC DNA]</scope>
    <source>
        <strain evidence="7">ADI127-7</strain>
    </source>
</reference>
<keyword evidence="3" id="KW-0804">Transcription</keyword>
<dbReference type="SUPFAM" id="SSF46689">
    <property type="entry name" value="Homeodomain-like"/>
    <property type="match status" value="1"/>
</dbReference>
<sequence>MPRHAPDAQEILDVAHALVLRHGAAKASMNDIARAAGVSKGLLYLRFESRDELLDAMVTREFARLLHALRDAALADDRGGLLSQVYRHSASTLRDHPLLWTIWTEASSTPAGRVDARRAARVAARIAAGRRYLARLLDAGVLTGDLDGTLTEVLTTFTLGLSAASDDPEATVRGMAALVAGALEPPDADIGAGKDALTAFVDELLATTTEVTT</sequence>
<dbReference type="PANTHER" id="PTHR30055">
    <property type="entry name" value="HTH-TYPE TRANSCRIPTIONAL REGULATOR RUTR"/>
    <property type="match status" value="1"/>
</dbReference>
<dbReference type="Gene3D" id="1.10.357.10">
    <property type="entry name" value="Tetracycline Repressor, domain 2"/>
    <property type="match status" value="1"/>
</dbReference>
<organism evidence="6 7">
    <name type="scientific">Actinoalloteichus fjordicus</name>
    <dbReference type="NCBI Taxonomy" id="1612552"/>
    <lineage>
        <taxon>Bacteria</taxon>
        <taxon>Bacillati</taxon>
        <taxon>Actinomycetota</taxon>
        <taxon>Actinomycetes</taxon>
        <taxon>Pseudonocardiales</taxon>
        <taxon>Pseudonocardiaceae</taxon>
        <taxon>Actinoalloteichus</taxon>
    </lineage>
</organism>
<dbReference type="Pfam" id="PF00440">
    <property type="entry name" value="TetR_N"/>
    <property type="match status" value="1"/>
</dbReference>
<proteinExistence type="predicted"/>
<dbReference type="PRINTS" id="PR00455">
    <property type="entry name" value="HTHTETR"/>
</dbReference>
<evidence type="ECO:0000313" key="7">
    <source>
        <dbReference type="Proteomes" id="UP000185511"/>
    </source>
</evidence>
<dbReference type="RefSeq" id="WP_075740903.1">
    <property type="nucleotide sequence ID" value="NZ_CP016076.1"/>
</dbReference>
<gene>
    <name evidence="6" type="ORF">UA74_15230</name>
</gene>
<dbReference type="PROSITE" id="PS50977">
    <property type="entry name" value="HTH_TETR_2"/>
    <property type="match status" value="1"/>
</dbReference>
<evidence type="ECO:0000256" key="4">
    <source>
        <dbReference type="PROSITE-ProRule" id="PRU00335"/>
    </source>
</evidence>
<feature type="domain" description="HTH tetR-type" evidence="5">
    <location>
        <begin position="5"/>
        <end position="65"/>
    </location>
</feature>
<dbReference type="InterPro" id="IPR009057">
    <property type="entry name" value="Homeodomain-like_sf"/>
</dbReference>
<dbReference type="GO" id="GO:0003700">
    <property type="term" value="F:DNA-binding transcription factor activity"/>
    <property type="evidence" value="ECO:0007669"/>
    <property type="project" value="TreeGrafter"/>
</dbReference>
<keyword evidence="7" id="KW-1185">Reference proteome</keyword>
<accession>A0AAC9LDX8</accession>
<evidence type="ECO:0000256" key="1">
    <source>
        <dbReference type="ARBA" id="ARBA00023015"/>
    </source>
</evidence>